<accession>A0A2A5WTJ4</accession>
<dbReference type="SUPFAM" id="SSF55729">
    <property type="entry name" value="Acyl-CoA N-acyltransferases (Nat)"/>
    <property type="match status" value="1"/>
</dbReference>
<dbReference type="Pfam" id="PF13673">
    <property type="entry name" value="Acetyltransf_10"/>
    <property type="match status" value="1"/>
</dbReference>
<evidence type="ECO:0000256" key="2">
    <source>
        <dbReference type="ARBA" id="ARBA00023315"/>
    </source>
</evidence>
<protein>
    <submittedName>
        <fullName evidence="4">GNAT family N-acetyltransferase</fullName>
    </submittedName>
</protein>
<dbReference type="InterPro" id="IPR016181">
    <property type="entry name" value="Acyl_CoA_acyltransferase"/>
</dbReference>
<evidence type="ECO:0000256" key="1">
    <source>
        <dbReference type="ARBA" id="ARBA00022679"/>
    </source>
</evidence>
<dbReference type="PANTHER" id="PTHR43420:SF47">
    <property type="entry name" value="N-ACETYLTRANSFERASE DOMAIN-CONTAINING PROTEIN"/>
    <property type="match status" value="1"/>
</dbReference>
<gene>
    <name evidence="4" type="ORF">CNE99_04690</name>
</gene>
<dbReference type="CDD" id="cd04301">
    <property type="entry name" value="NAT_SF"/>
    <property type="match status" value="1"/>
</dbReference>
<dbReference type="InterPro" id="IPR000182">
    <property type="entry name" value="GNAT_dom"/>
</dbReference>
<feature type="domain" description="N-acetyltransferase" evidence="3">
    <location>
        <begin position="3"/>
        <end position="143"/>
    </location>
</feature>
<evidence type="ECO:0000313" key="5">
    <source>
        <dbReference type="Proteomes" id="UP000219327"/>
    </source>
</evidence>
<organism evidence="4 5">
    <name type="scientific">OM182 bacterium MED-G24</name>
    <dbReference type="NCBI Taxonomy" id="1986255"/>
    <lineage>
        <taxon>Bacteria</taxon>
        <taxon>Pseudomonadati</taxon>
        <taxon>Pseudomonadota</taxon>
        <taxon>Gammaproteobacteria</taxon>
        <taxon>OMG group</taxon>
        <taxon>OM182 clade</taxon>
    </lineage>
</organism>
<evidence type="ECO:0000313" key="4">
    <source>
        <dbReference type="EMBL" id="PDH39845.1"/>
    </source>
</evidence>
<dbReference type="Gene3D" id="3.40.630.30">
    <property type="match status" value="1"/>
</dbReference>
<name>A0A2A5WTJ4_9GAMM</name>
<proteinExistence type="predicted"/>
<dbReference type="Proteomes" id="UP000219327">
    <property type="component" value="Unassembled WGS sequence"/>
</dbReference>
<evidence type="ECO:0000259" key="3">
    <source>
        <dbReference type="PROSITE" id="PS51186"/>
    </source>
</evidence>
<dbReference type="EMBL" id="NTKD01000018">
    <property type="protein sequence ID" value="PDH39845.1"/>
    <property type="molecule type" value="Genomic_DNA"/>
</dbReference>
<sequence>MTLQLRDFNVTEADWARDGNVLSNIRKLVFIVEQQVPQEEEWDGQDDSAWHWIATDPDECPVGTARLLPGGQIGRMAVLAEYRGRGIGYALLEAAMQKACSLEMEGVFLNAQRHALGFYERAGFVSEGNEFIEAGIPHYRMTR</sequence>
<keyword evidence="2" id="KW-0012">Acyltransferase</keyword>
<comment type="caution">
    <text evidence="4">The sequence shown here is derived from an EMBL/GenBank/DDBJ whole genome shotgun (WGS) entry which is preliminary data.</text>
</comment>
<dbReference type="AlphaFoldDB" id="A0A2A5WTJ4"/>
<dbReference type="PANTHER" id="PTHR43420">
    <property type="entry name" value="ACETYLTRANSFERASE"/>
    <property type="match status" value="1"/>
</dbReference>
<dbReference type="PROSITE" id="PS51186">
    <property type="entry name" value="GNAT"/>
    <property type="match status" value="1"/>
</dbReference>
<dbReference type="GO" id="GO:0016747">
    <property type="term" value="F:acyltransferase activity, transferring groups other than amino-acyl groups"/>
    <property type="evidence" value="ECO:0007669"/>
    <property type="project" value="InterPro"/>
</dbReference>
<reference evidence="4 5" key="1">
    <citation type="submission" date="2017-08" db="EMBL/GenBank/DDBJ databases">
        <title>Fine stratification of microbial communities through a metagenomic profile of the photic zone.</title>
        <authorList>
            <person name="Haro-Moreno J.M."/>
            <person name="Lopez-Perez M."/>
            <person name="De La Torre J."/>
            <person name="Picazo A."/>
            <person name="Camacho A."/>
            <person name="Rodriguez-Valera F."/>
        </authorList>
    </citation>
    <scope>NUCLEOTIDE SEQUENCE [LARGE SCALE GENOMIC DNA]</scope>
    <source>
        <strain evidence="4">MED-G24</strain>
    </source>
</reference>
<dbReference type="InterPro" id="IPR050680">
    <property type="entry name" value="YpeA/RimI_acetyltransf"/>
</dbReference>
<keyword evidence="1 4" id="KW-0808">Transferase</keyword>